<evidence type="ECO:0000313" key="4">
    <source>
        <dbReference type="Proteomes" id="UP000218282"/>
    </source>
</evidence>
<dbReference type="InterPro" id="IPR005046">
    <property type="entry name" value="DUF285"/>
</dbReference>
<sequence>MFRGSSSLNSLDLASLDMSNVSQMGGMFKDISLVSLTLGDAFKFDNPNSNLRKPRAIVSVSDLNREGKYLTDNWIKKEDSSLVYTTADFMANYGKGDLKAGTYVAEIKPLIWGDAPYRFDSNTGVLTINSGTLGEAESAPWNKTDNSKVAGEKIKKIVFTGETKAPVNATALFKSLKNLTEIEALPNLDTSDVSNMSRMFEGCSALTTLDLSNFNTEKVTSMLDMFLFCGSLTTLDLKSFNTKNVTDMRGMFRACSSLKSLNLSNFDTSNGSLMGGMFTETVLSSLTLGDKFKFRGDGINLPEPAALATGDKLTGKWIKMNRGSYPHSPNGFMREYGKKDLTAGTYVAEIKAPLLWGDAPYTFDKNTGVLTVESGRLSKSDASPWNKEGDEKIAGEKIKKIVFTAATKAPEDSTDLFKDLNNLTEIAGLTNLDTSEVTSMYNLFRDCSSLMTFDISNFSTSKLTNTRDMFRGCTSLLTLDLSTFNTKNVNDMRGMFRTCTSLNTLDISALDTSSVSTLMQMFEDVPLTSLTLGDNFRFVNTDSYLSLLQEKSKLAALREGNCLSGNWIKKDNPSPVYTTDDFTTNYGKTAGLQAGTYVAETKPVFWGDAPYAFDSDTGVLTVSPGTLDVFANTPWIRDDFYKINSDQIKKIVFTGENKAPENCNSLFSNLISLKEIVGLDKLDTSGVFSMANMFLSCTMLEKLDLSSFDTSKVNIYFKMFYNCKNLKSLDISSFNSTSNPFANLPTKSYVFDMFKDCTSLASLTLGDKFALHNIMELSDPKVLHSWERPTGNWIRKDGNSKAYSTKNFVANYGKGDLTAGTYIAEVKPIKWGSALWTFDPDSGILTVNSGTLEAGATTSPWKRTDRQNIDPNSVKQIVFTGKTQAPKNSEALFSDLPNLTDIVNLTNLDTSKVTDMSRMFIGCKSLKTLDLSQFNTSNVTKTEWMFQDCASLTELNLKSFDTSKLTKMWMMFSGCASLTSIDLSNFDTKNVVTMGKLFYGCSSLTSVNLSSFDTSQVTHMGEMFQNCTSLTSLDLSSFDTGKVTTMQKLFKNTPLASLTLGVKFKSVGRDTDLPIPTALNDGDKLTGNWIRKDGQSKAYSPENFMANYGKGDLKAGTYVGELIYGGAVLETTISFSTDSGKTAATTADIGDKLQGKITVKHTADSPKDAIASVIKLSTISLLTDAWAVSPTVTVTTFDQDGKQTATKAQTIKDNELSLPALPFDSYIEITITGTAWEKAYAIPNGNYHYTLSHQNQFGVQKVEKSDNFVINSGAFGFKSVPNISFTDSILPIKSNQFIDRKDTDYAISVTDYRGTRLPDGETVKPDRVNWEITATASPFKDATGKTIKLSTMAVSFTKAIGKTTELGADATLITSHDVTGETAKDNHLTKLSWAKELGFKAIVHNRSGLDTTKYTADVEFDLRTAP</sequence>
<comment type="caution">
    <text evidence="3">The sequence shown here is derived from an EMBL/GenBank/DDBJ whole genome shotgun (WGS) entry which is preliminary data.</text>
</comment>
<accession>A0A2A5S0I4</accession>
<dbReference type="EMBL" id="JXJW01000008">
    <property type="protein sequence ID" value="PCS07017.1"/>
    <property type="molecule type" value="Genomic_DNA"/>
</dbReference>
<evidence type="ECO:0000256" key="1">
    <source>
        <dbReference type="ARBA" id="ARBA00022614"/>
    </source>
</evidence>
<keyword evidence="2" id="KW-0677">Repeat</keyword>
<dbReference type="InterPro" id="IPR032675">
    <property type="entry name" value="LRR_dom_sf"/>
</dbReference>
<dbReference type="InterPro" id="IPR050836">
    <property type="entry name" value="SDS22/Internalin_LRR"/>
</dbReference>
<dbReference type="InterPro" id="IPR011889">
    <property type="entry name" value="Liste_lipo_26"/>
</dbReference>
<dbReference type="PANTHER" id="PTHR46652:SF3">
    <property type="entry name" value="LEUCINE-RICH REPEAT-CONTAINING PROTEIN 9"/>
    <property type="match status" value="1"/>
</dbReference>
<dbReference type="SUPFAM" id="SSF52058">
    <property type="entry name" value="L domain-like"/>
    <property type="match status" value="1"/>
</dbReference>
<name>A0A2A5S0I4_9LACT</name>
<gene>
    <name evidence="3" type="ORF">RU86_GL002129</name>
</gene>
<protein>
    <recommendedName>
        <fullName evidence="5">BspA family leucine-rich repeat surface protein</fullName>
    </recommendedName>
</protein>
<dbReference type="Pfam" id="PF03382">
    <property type="entry name" value="DUF285"/>
    <property type="match status" value="6"/>
</dbReference>
<dbReference type="Gene3D" id="3.80.10.10">
    <property type="entry name" value="Ribonuclease Inhibitor"/>
    <property type="match status" value="4"/>
</dbReference>
<evidence type="ECO:0000313" key="3">
    <source>
        <dbReference type="EMBL" id="PCS07017.1"/>
    </source>
</evidence>
<evidence type="ECO:0000256" key="2">
    <source>
        <dbReference type="ARBA" id="ARBA00022737"/>
    </source>
</evidence>
<reference evidence="3 4" key="1">
    <citation type="submission" date="2014-12" db="EMBL/GenBank/DDBJ databases">
        <title>Draft genome sequences of 10 type strains of Lactococcus.</title>
        <authorList>
            <person name="Sun Z."/>
            <person name="Zhong Z."/>
            <person name="Liu W."/>
            <person name="Zhang W."/>
            <person name="Zhang H."/>
        </authorList>
    </citation>
    <scope>NUCLEOTIDE SEQUENCE [LARGE SCALE GENOMIC DNA]</scope>
    <source>
        <strain evidence="3 4">DSM 6634</strain>
    </source>
</reference>
<dbReference type="Proteomes" id="UP000218282">
    <property type="component" value="Unassembled WGS sequence"/>
</dbReference>
<dbReference type="NCBIfam" id="TIGR02167">
    <property type="entry name" value="Liste_lipo_26"/>
    <property type="match status" value="13"/>
</dbReference>
<dbReference type="PANTHER" id="PTHR46652">
    <property type="entry name" value="LEUCINE-RICH REPEAT AND IQ DOMAIN-CONTAINING PROTEIN 1-RELATED"/>
    <property type="match status" value="1"/>
</dbReference>
<keyword evidence="1" id="KW-0433">Leucine-rich repeat</keyword>
<organism evidence="3 4">
    <name type="scientific">Pseudolactococcus piscium</name>
    <dbReference type="NCBI Taxonomy" id="1364"/>
    <lineage>
        <taxon>Bacteria</taxon>
        <taxon>Bacillati</taxon>
        <taxon>Bacillota</taxon>
        <taxon>Bacilli</taxon>
        <taxon>Lactobacillales</taxon>
        <taxon>Streptococcaceae</taxon>
        <taxon>Pseudolactococcus</taxon>
    </lineage>
</organism>
<keyword evidence="4" id="KW-1185">Reference proteome</keyword>
<dbReference type="SUPFAM" id="SSF52047">
    <property type="entry name" value="RNI-like"/>
    <property type="match status" value="1"/>
</dbReference>
<evidence type="ECO:0008006" key="5">
    <source>
        <dbReference type="Google" id="ProtNLM"/>
    </source>
</evidence>
<proteinExistence type="predicted"/>